<dbReference type="HOGENOM" id="CLU_1497057_0_0_1"/>
<evidence type="ECO:0000313" key="11">
    <source>
        <dbReference type="EMBL" id="EJT43749.1"/>
    </source>
</evidence>
<evidence type="ECO:0000256" key="1">
    <source>
        <dbReference type="ARBA" id="ARBA00004123"/>
    </source>
</evidence>
<evidence type="ECO:0000256" key="6">
    <source>
        <dbReference type="ARBA" id="ARBA00023242"/>
    </source>
</evidence>
<evidence type="ECO:0000256" key="5">
    <source>
        <dbReference type="ARBA" id="ARBA00023163"/>
    </source>
</evidence>
<proteinExistence type="inferred from homology"/>
<keyword evidence="4" id="KW-0238">DNA-binding</keyword>
<dbReference type="FunFam" id="1.20.930.10:FF:000007">
    <property type="entry name" value="Transcription elongation factor S-II"/>
    <property type="match status" value="1"/>
</dbReference>
<comment type="subcellular location">
    <subcellularLocation>
        <location evidence="1 8">Nucleus</location>
    </subcellularLocation>
</comment>
<dbReference type="InterPro" id="IPR036575">
    <property type="entry name" value="TFIIS_cen_dom_sf"/>
</dbReference>
<comment type="caution">
    <text evidence="11">The sequence shown here is derived from an EMBL/GenBank/DDBJ whole genome shotgun (WGS) entry which is preliminary data.</text>
</comment>
<evidence type="ECO:0000256" key="8">
    <source>
        <dbReference type="PROSITE-ProRule" id="PRU00649"/>
    </source>
</evidence>
<dbReference type="AlphaFoldDB" id="J6EIK1"/>
<gene>
    <name evidence="11" type="primary">YGL043W</name>
    <name evidence="11" type="ORF">SKUD_205220</name>
</gene>
<reference evidence="11 12" key="1">
    <citation type="journal article" date="2003" name="Science">
        <title>Finding functional features in Saccharomyces genomes by phylogenetic footprinting.</title>
        <authorList>
            <person name="Cliften P.F."/>
            <person name="Sudarsanam P."/>
            <person name="Desikan A."/>
            <person name="Fulton L."/>
            <person name="Fulton B."/>
            <person name="Majors J."/>
            <person name="Waterston R."/>
            <person name="Cohen B.A."/>
            <person name="Johnston M."/>
        </authorList>
    </citation>
    <scope>NUCLEOTIDE SEQUENCE [LARGE SCALE GENOMIC DNA]</scope>
    <source>
        <strain evidence="12">ATCC MYA-4449 / AS 2.2408 / CBS 8840 / NBRC 1802 / NCYC 2889</strain>
    </source>
</reference>
<keyword evidence="3" id="KW-0805">Transcription regulation</keyword>
<dbReference type="SUPFAM" id="SSF47676">
    <property type="entry name" value="Conserved domain common to transcription factors TFIIS, elongin A, CRSP70"/>
    <property type="match status" value="1"/>
</dbReference>
<organism evidence="11 12">
    <name type="scientific">Saccharomyces kudriavzevii (strain ATCC MYA-4449 / AS 2.2408 / CBS 8840 / NBRC 1802 / NCYC 2889)</name>
    <name type="common">Yeast</name>
    <dbReference type="NCBI Taxonomy" id="226230"/>
    <lineage>
        <taxon>Eukaryota</taxon>
        <taxon>Fungi</taxon>
        <taxon>Dikarya</taxon>
        <taxon>Ascomycota</taxon>
        <taxon>Saccharomycotina</taxon>
        <taxon>Saccharomycetes</taxon>
        <taxon>Saccharomycetales</taxon>
        <taxon>Saccharomycetaceae</taxon>
        <taxon>Saccharomyces</taxon>
    </lineage>
</organism>
<dbReference type="PROSITE" id="PS51319">
    <property type="entry name" value="TFIIS_N"/>
    <property type="match status" value="1"/>
</dbReference>
<dbReference type="InterPro" id="IPR035441">
    <property type="entry name" value="TFIIS/LEDGF_dom_sf"/>
</dbReference>
<dbReference type="Pfam" id="PF08711">
    <property type="entry name" value="Med26"/>
    <property type="match status" value="1"/>
</dbReference>
<comment type="function">
    <text evidence="7">Necessary for efficient RNA polymerase II transcription elongation past template-encoded arresting sites. The arresting sites in DNA have the property of trapping a certain fraction of elongating RNA polymerases that pass through, resulting in locked ternary complexes. Cleavage of the nascent transcript by S-II allows the resumption of elongation from the new 3'-terminus.</text>
</comment>
<name>J6EIK1_SACK1</name>
<dbReference type="SMART" id="SM00509">
    <property type="entry name" value="TFS2N"/>
    <property type="match status" value="1"/>
</dbReference>
<evidence type="ECO:0000256" key="2">
    <source>
        <dbReference type="ARBA" id="ARBA00009647"/>
    </source>
</evidence>
<dbReference type="Proteomes" id="UP000002753">
    <property type="component" value="Unassembled WGS sequence"/>
</dbReference>
<evidence type="ECO:0000256" key="3">
    <source>
        <dbReference type="ARBA" id="ARBA00023015"/>
    </source>
</evidence>
<dbReference type="InterPro" id="IPR003617">
    <property type="entry name" value="TFIIS/CRSP70_N_sub"/>
</dbReference>
<accession>J6EIK1</accession>
<evidence type="ECO:0000259" key="10">
    <source>
        <dbReference type="PROSITE" id="PS51319"/>
    </source>
</evidence>
<dbReference type="GO" id="GO:0006351">
    <property type="term" value="P:DNA-templated transcription"/>
    <property type="evidence" value="ECO:0007669"/>
    <property type="project" value="InterPro"/>
</dbReference>
<dbReference type="GO" id="GO:0003677">
    <property type="term" value="F:DNA binding"/>
    <property type="evidence" value="ECO:0007669"/>
    <property type="project" value="UniProtKB-KW"/>
</dbReference>
<dbReference type="STRING" id="226230.J6EIK1"/>
<reference evidence="12" key="2">
    <citation type="journal article" date="2011" name="G3 (Bethesda)">
        <title>The awesome power of yeast evolutionary genetics: New genome sequences and strain resources for the Saccharomyces sensu stricto genus.</title>
        <authorList>
            <person name="Scannell D.R."/>
            <person name="Zill O.A."/>
            <person name="Rokas A."/>
            <person name="Payen C."/>
            <person name="Dunham M.J."/>
            <person name="Eisen M.B."/>
            <person name="Rine J."/>
            <person name="Johnston M."/>
            <person name="Hittinger C.T."/>
        </authorList>
    </citation>
    <scope>GENOME REANNOTATION</scope>
    <source>
        <strain evidence="12">ATCC MYA-4449 / AS 2.2408 / CBS 8840 / NBRC 1802 / NCYC 2889</strain>
    </source>
</reference>
<keyword evidence="6 8" id="KW-0539">Nucleus</keyword>
<protein>
    <submittedName>
        <fullName evidence="11">DST1-like protein</fullName>
    </submittedName>
</protein>
<evidence type="ECO:0000256" key="9">
    <source>
        <dbReference type="SAM" id="MobiDB-lite"/>
    </source>
</evidence>
<feature type="region of interest" description="Disordered" evidence="9">
    <location>
        <begin position="79"/>
        <end position="142"/>
    </location>
</feature>
<sequence>MDSKEVLVHVKNLEKNRSNDAAVLQILHDLDKEFVPTEKLLRETKVGVEVNKFKKSTNLEISRLVKKMISSWKDAINKNKRSRQVQQHHQEHAPANADNKAGVNGSVNGVEQASSSQSDATKQDKYVSTKPRNSKNDGVDTAIYHHKLRDQVLKALYDVLAKESEHPPQSILHLLAKGGL</sequence>
<evidence type="ECO:0000313" key="12">
    <source>
        <dbReference type="Proteomes" id="UP000002753"/>
    </source>
</evidence>
<evidence type="ECO:0000256" key="7">
    <source>
        <dbReference type="ARBA" id="ARBA00025408"/>
    </source>
</evidence>
<keyword evidence="12" id="KW-1185">Reference proteome</keyword>
<dbReference type="CDD" id="cd00183">
    <property type="entry name" value="TFIIS_I"/>
    <property type="match status" value="1"/>
</dbReference>
<comment type="similarity">
    <text evidence="2">Belongs to the TFS-II family.</text>
</comment>
<evidence type="ECO:0000256" key="4">
    <source>
        <dbReference type="ARBA" id="ARBA00023125"/>
    </source>
</evidence>
<dbReference type="Gene3D" id="1.10.472.30">
    <property type="entry name" value="Transcription elongation factor S-II, central domain"/>
    <property type="match status" value="1"/>
</dbReference>
<dbReference type="GO" id="GO:0005634">
    <property type="term" value="C:nucleus"/>
    <property type="evidence" value="ECO:0007669"/>
    <property type="project" value="UniProtKB-SubCell"/>
</dbReference>
<dbReference type="Gene3D" id="1.20.930.10">
    <property type="entry name" value="Conserved domain common to transcription factors TFIIS, elongin A, CRSP70"/>
    <property type="match status" value="1"/>
</dbReference>
<keyword evidence="5" id="KW-0804">Transcription</keyword>
<feature type="compositionally biased region" description="Polar residues" evidence="9">
    <location>
        <begin position="105"/>
        <end position="120"/>
    </location>
</feature>
<dbReference type="SUPFAM" id="SSF46942">
    <property type="entry name" value="Elongation factor TFIIS domain 2"/>
    <property type="match status" value="1"/>
</dbReference>
<feature type="domain" description="TFIIS N-terminal" evidence="10">
    <location>
        <begin position="5"/>
        <end position="79"/>
    </location>
</feature>
<dbReference type="EMBL" id="AACI03000509">
    <property type="protein sequence ID" value="EJT43749.1"/>
    <property type="molecule type" value="Genomic_DNA"/>
</dbReference>
<dbReference type="InterPro" id="IPR017923">
    <property type="entry name" value="TFIIS_N"/>
</dbReference>